<name>A0A8B6C7S8_MYTGA</name>
<proteinExistence type="predicted"/>
<reference evidence="2" key="1">
    <citation type="submission" date="2018-11" db="EMBL/GenBank/DDBJ databases">
        <authorList>
            <person name="Alioto T."/>
            <person name="Alioto T."/>
        </authorList>
    </citation>
    <scope>NUCLEOTIDE SEQUENCE</scope>
</reference>
<gene>
    <name evidence="2" type="ORF">MGAL_10B038246</name>
</gene>
<comment type="caution">
    <text evidence="2">The sequence shown here is derived from an EMBL/GenBank/DDBJ whole genome shotgun (WGS) entry which is preliminary data.</text>
</comment>
<sequence>MYRQENPKLVNYVHTGIIPNERAFESKGSDPMSSIVCQYTDSPPKIRTLRKQGTNDALPNDASLCEPWDSAV</sequence>
<protein>
    <submittedName>
        <fullName evidence="2">Uncharacterized protein</fullName>
    </submittedName>
</protein>
<evidence type="ECO:0000313" key="3">
    <source>
        <dbReference type="Proteomes" id="UP000596742"/>
    </source>
</evidence>
<evidence type="ECO:0000313" key="2">
    <source>
        <dbReference type="EMBL" id="VDI01483.1"/>
    </source>
</evidence>
<dbReference type="EMBL" id="UYJE01001354">
    <property type="protein sequence ID" value="VDI01483.1"/>
    <property type="molecule type" value="Genomic_DNA"/>
</dbReference>
<dbReference type="AlphaFoldDB" id="A0A8B6C7S8"/>
<keyword evidence="3" id="KW-1185">Reference proteome</keyword>
<feature type="region of interest" description="Disordered" evidence="1">
    <location>
        <begin position="53"/>
        <end position="72"/>
    </location>
</feature>
<organism evidence="2 3">
    <name type="scientific">Mytilus galloprovincialis</name>
    <name type="common">Mediterranean mussel</name>
    <dbReference type="NCBI Taxonomy" id="29158"/>
    <lineage>
        <taxon>Eukaryota</taxon>
        <taxon>Metazoa</taxon>
        <taxon>Spiralia</taxon>
        <taxon>Lophotrochozoa</taxon>
        <taxon>Mollusca</taxon>
        <taxon>Bivalvia</taxon>
        <taxon>Autobranchia</taxon>
        <taxon>Pteriomorphia</taxon>
        <taxon>Mytilida</taxon>
        <taxon>Mytiloidea</taxon>
        <taxon>Mytilidae</taxon>
        <taxon>Mytilinae</taxon>
        <taxon>Mytilus</taxon>
    </lineage>
</organism>
<accession>A0A8B6C7S8</accession>
<evidence type="ECO:0000256" key="1">
    <source>
        <dbReference type="SAM" id="MobiDB-lite"/>
    </source>
</evidence>
<dbReference type="Proteomes" id="UP000596742">
    <property type="component" value="Unassembled WGS sequence"/>
</dbReference>